<keyword evidence="2" id="KW-1185">Reference proteome</keyword>
<dbReference type="InterPro" id="IPR011044">
    <property type="entry name" value="Quino_amine_DH_bsu"/>
</dbReference>
<dbReference type="AlphaFoldDB" id="A0A931E9T6"/>
<dbReference type="EMBL" id="JADKYY010000008">
    <property type="protein sequence ID" value="MBF5027592.1"/>
    <property type="molecule type" value="Genomic_DNA"/>
</dbReference>
<proteinExistence type="predicted"/>
<accession>A0A931E9T6</accession>
<dbReference type="Proteomes" id="UP000694480">
    <property type="component" value="Unassembled WGS sequence"/>
</dbReference>
<gene>
    <name evidence="1" type="ORF">IC612_07255</name>
</gene>
<protein>
    <submittedName>
        <fullName evidence="1">Uncharacterized protein</fullName>
    </submittedName>
</protein>
<dbReference type="RefSeq" id="WP_194739521.1">
    <property type="nucleotide sequence ID" value="NZ_JADKYY010000008.1"/>
</dbReference>
<name>A0A931E9T6_9FLAO</name>
<evidence type="ECO:0000313" key="2">
    <source>
        <dbReference type="Proteomes" id="UP000694480"/>
    </source>
</evidence>
<sequence>MHSTDENAMVKKIFLLVLFSFLYSCTSQPREEWLKLKPYKIASLEKELKEISGLFYLDSQLYALNDGGNPAALYRLDPGQGSVRSRVDIAEKNRDWEALTGDGRFLYIGDFGNNWGNRKDLKIYKVVPESGEILRSFSFDFEEQKEIRDLPHAHDFDMEAMVFDKRMLHLFTKEWKSLGTSRYELDPTMESGLQQTLKRKERIELGYLVTDAAVHEETLYLIGYTKKMEVYLSVFQRDFRGNYFSLPYKKHYLGLASGLGQIESLTATEKGLYIAGERFTYKFLSAEPMLYFVPFEKLR</sequence>
<organism evidence="1 2">
    <name type="scientific">Planobacterium oryzisoli</name>
    <dbReference type="NCBI Taxonomy" id="2771435"/>
    <lineage>
        <taxon>Bacteria</taxon>
        <taxon>Pseudomonadati</taxon>
        <taxon>Bacteroidota</taxon>
        <taxon>Flavobacteriia</taxon>
        <taxon>Flavobacteriales</taxon>
        <taxon>Weeksellaceae</taxon>
        <taxon>Chryseobacterium group</taxon>
        <taxon>Chryseobacterium</taxon>
    </lineage>
</organism>
<evidence type="ECO:0000313" key="1">
    <source>
        <dbReference type="EMBL" id="MBF5027592.1"/>
    </source>
</evidence>
<comment type="caution">
    <text evidence="1">The sequence shown here is derived from an EMBL/GenBank/DDBJ whole genome shotgun (WGS) entry which is preliminary data.</text>
</comment>
<dbReference type="SUPFAM" id="SSF50969">
    <property type="entry name" value="YVTN repeat-like/Quinoprotein amine dehydrogenase"/>
    <property type="match status" value="1"/>
</dbReference>
<reference evidence="1" key="1">
    <citation type="submission" date="2020-11" db="EMBL/GenBank/DDBJ databases">
        <title>Genome seq and assembly of Planobacterium sp.</title>
        <authorList>
            <person name="Chhetri G."/>
        </authorList>
    </citation>
    <scope>NUCLEOTIDE SEQUENCE</scope>
    <source>
        <strain evidence="1">GCR5</strain>
    </source>
</reference>